<accession>A0A896T8I5</accession>
<protein>
    <recommendedName>
        <fullName evidence="3">Apea-like HEPN domain-containing protein</fullName>
    </recommendedName>
</protein>
<dbReference type="AlphaFoldDB" id="A0A896T8I5"/>
<evidence type="ECO:0008006" key="3">
    <source>
        <dbReference type="Google" id="ProtNLM"/>
    </source>
</evidence>
<gene>
    <name evidence="1" type="ORF">LL1196_0539</name>
</gene>
<name>A0A896T8I5_LACLC</name>
<organism evidence="1 2">
    <name type="scientific">Lactococcus lactis subsp. cremoris</name>
    <name type="common">Streptococcus cremoris</name>
    <dbReference type="NCBI Taxonomy" id="1359"/>
    <lineage>
        <taxon>Bacteria</taxon>
        <taxon>Bacillati</taxon>
        <taxon>Bacillota</taxon>
        <taxon>Bacilli</taxon>
        <taxon>Lactobacillales</taxon>
        <taxon>Streptococcaceae</taxon>
        <taxon>Lactococcus</taxon>
    </lineage>
</organism>
<evidence type="ECO:0000313" key="1">
    <source>
        <dbReference type="EMBL" id="QSD62194.1"/>
    </source>
</evidence>
<sequence>MAKHIVEYLYYFKKSNDSDVKTIFLENLKEFEYGSQLKYSDINGNLLYFNYNIIKYDTSLHVTFTYDTKKMTLAEVRTFQNLLREINIKASKSSISSSTLFDSNSLFFYKRLLPLLHKYEWSLRKLIYLLAPTYFSKDWVKSTISVEAISQIRKKIKGNFDSNNLLQMMDLYDFEEYLFGENYIKVIGEEEDVIRYKEFGIENLITTLVNGEFSISKPYSLWEEIFNQYIDIDLSEIQNDMRLIRDGRNIVGHNKEISSEDYENLSKGLKKYIKKLDLAFNKILDGNVDRNLIKESKDIFNDYMSEYFKSSDHLFNLSKSGIDPKMFESMNKLRSTISKPAIDPKMFESINKLPSALGKSGIDPKMFESINKLRSTLGKSGIDPKMFESMNKLRSTISKPAIDPKMFESMNKLRSTISKPAIDPKMFESMNKLRSTISKPAIDPKMFESINKLPSALGKSGIDPKMFESINKLRSTISKPAIDPKMFESMNKLRSTISKPAIDPKMFESMNKLRSTISKPAIDPKMFESMNKLRSTISKPAIDPKMFESMNKLRSTISNDQNKEE</sequence>
<dbReference type="Proteomes" id="UP000663552">
    <property type="component" value="Chromosome"/>
</dbReference>
<evidence type="ECO:0000313" key="2">
    <source>
        <dbReference type="Proteomes" id="UP000663552"/>
    </source>
</evidence>
<dbReference type="EMBL" id="CP032148">
    <property type="protein sequence ID" value="QSD62194.1"/>
    <property type="molecule type" value="Genomic_DNA"/>
</dbReference>
<reference evidence="1" key="1">
    <citation type="journal article" date="2020" name="Mol. Microbiol.">
        <title>The CWPS Rubik's cube: Linking diversity of cell wall polysaccharide structures with the encoded biosynthetic machinery of selected Lactococcus lactis strains.</title>
        <authorList>
            <person name="Mahony J."/>
            <person name="Frantzen C."/>
            <person name="Vinogradov E."/>
            <person name="Sadovskaya I."/>
            <person name="Theodorou I."/>
            <person name="Kelleher P."/>
            <person name="Chapot-Chartier M.P."/>
            <person name="Cambillau C."/>
            <person name="Holo H."/>
            <person name="van Sinderen D."/>
        </authorList>
    </citation>
    <scope>NUCLEOTIDE SEQUENCE</scope>
    <source>
        <strain evidence="1">1196</strain>
    </source>
</reference>
<proteinExistence type="predicted"/>